<keyword evidence="3" id="KW-1185">Reference proteome</keyword>
<reference evidence="3" key="1">
    <citation type="submission" date="2023-07" db="EMBL/GenBank/DDBJ databases">
        <title>Genome mining of underrepresented organisms for secondary metabolites.</title>
        <authorList>
            <person name="D'Agostino P.M."/>
        </authorList>
    </citation>
    <scope>NUCLEOTIDE SEQUENCE [LARGE SCALE GENOMIC DNA]</scope>
    <source>
        <strain evidence="3">WS4403</strain>
    </source>
</reference>
<dbReference type="InterPro" id="IPR009739">
    <property type="entry name" value="LprI-like_N"/>
</dbReference>
<evidence type="ECO:0000259" key="1">
    <source>
        <dbReference type="Pfam" id="PF07007"/>
    </source>
</evidence>
<gene>
    <name evidence="2" type="ORF">J2125_002802</name>
</gene>
<sequence length="139" mass="15986">MAEKNILAEGKESSICYTGIDNRHQGENCLEEKWRESNKEVNQVLKKTLASIEHNPDYTDPFNSKSDESRGNVYQQRLLKSQEIWEKYKAEFCLAIASTTGEEGFDYQPIIKQCEINMNKRRVEEIKLMGEPQPALPGS</sequence>
<protein>
    <submittedName>
        <fullName evidence="2">Uncharacterized protein YecT (DUF1311 family)</fullName>
    </submittedName>
</protein>
<evidence type="ECO:0000313" key="3">
    <source>
        <dbReference type="Proteomes" id="UP001195624"/>
    </source>
</evidence>
<dbReference type="Pfam" id="PF07007">
    <property type="entry name" value="LprI"/>
    <property type="match status" value="1"/>
</dbReference>
<proteinExistence type="predicted"/>
<dbReference type="RefSeq" id="WP_017800997.1">
    <property type="nucleotide sequence ID" value="NZ_JAGGMQ010000001.1"/>
</dbReference>
<name>A0ABS4PAE3_9GAMM</name>
<comment type="caution">
    <text evidence="2">The sequence shown here is derived from an EMBL/GenBank/DDBJ whole genome shotgun (WGS) entry which is preliminary data.</text>
</comment>
<dbReference type="EMBL" id="JAGGMQ010000001">
    <property type="protein sequence ID" value="MBP2169610.1"/>
    <property type="molecule type" value="Genomic_DNA"/>
</dbReference>
<accession>A0ABS4PAE3</accession>
<dbReference type="Proteomes" id="UP001195624">
    <property type="component" value="Unassembled WGS sequence"/>
</dbReference>
<feature type="domain" description="Lysozyme inhibitor LprI-like N-terminal" evidence="1">
    <location>
        <begin position="25"/>
        <end position="125"/>
    </location>
</feature>
<evidence type="ECO:0000313" key="2">
    <source>
        <dbReference type="EMBL" id="MBP2169610.1"/>
    </source>
</evidence>
<dbReference type="Gene3D" id="1.20.1270.180">
    <property type="match status" value="1"/>
</dbReference>
<organism evidence="2 3">
    <name type="scientific">Winslowiella toletana</name>
    <dbReference type="NCBI Taxonomy" id="92490"/>
    <lineage>
        <taxon>Bacteria</taxon>
        <taxon>Pseudomonadati</taxon>
        <taxon>Pseudomonadota</taxon>
        <taxon>Gammaproteobacteria</taxon>
        <taxon>Enterobacterales</taxon>
        <taxon>Erwiniaceae</taxon>
        <taxon>Winslowiella</taxon>
    </lineage>
</organism>